<keyword evidence="5 6" id="KW-0472">Membrane</keyword>
<feature type="transmembrane region" description="Helical" evidence="6">
    <location>
        <begin position="66"/>
        <end position="88"/>
    </location>
</feature>
<evidence type="ECO:0000256" key="3">
    <source>
        <dbReference type="ARBA" id="ARBA00022692"/>
    </source>
</evidence>
<feature type="transmembrane region" description="Helical" evidence="6">
    <location>
        <begin position="191"/>
        <end position="209"/>
    </location>
</feature>
<evidence type="ECO:0000256" key="4">
    <source>
        <dbReference type="ARBA" id="ARBA00022989"/>
    </source>
</evidence>
<dbReference type="CDD" id="cd16379">
    <property type="entry name" value="YitT_C_like"/>
    <property type="match status" value="1"/>
</dbReference>
<dbReference type="PIRSF" id="PIRSF006483">
    <property type="entry name" value="Membrane_protein_YitT"/>
    <property type="match status" value="1"/>
</dbReference>
<dbReference type="InterPro" id="IPR051461">
    <property type="entry name" value="UPF0750_membrane"/>
</dbReference>
<dbReference type="InterPro" id="IPR019264">
    <property type="entry name" value="DUF2179"/>
</dbReference>
<feature type="transmembrane region" description="Helical" evidence="6">
    <location>
        <begin position="94"/>
        <end position="112"/>
    </location>
</feature>
<reference evidence="8" key="1">
    <citation type="submission" date="2020-10" db="EMBL/GenBank/DDBJ databases">
        <authorList>
            <person name="Gilroy R."/>
        </authorList>
    </citation>
    <scope>NUCLEOTIDE SEQUENCE</scope>
    <source>
        <strain evidence="8">ChiHjej12B11-7776</strain>
    </source>
</reference>
<evidence type="ECO:0000256" key="1">
    <source>
        <dbReference type="ARBA" id="ARBA00004651"/>
    </source>
</evidence>
<dbReference type="InterPro" id="IPR015867">
    <property type="entry name" value="N-reg_PII/ATP_PRibTrfase_C"/>
</dbReference>
<reference evidence="8" key="2">
    <citation type="journal article" date="2021" name="PeerJ">
        <title>Extensive microbial diversity within the chicken gut microbiome revealed by metagenomics and culture.</title>
        <authorList>
            <person name="Gilroy R."/>
            <person name="Ravi A."/>
            <person name="Getino M."/>
            <person name="Pursley I."/>
            <person name="Horton D.L."/>
            <person name="Alikhan N.F."/>
            <person name="Baker D."/>
            <person name="Gharbi K."/>
            <person name="Hall N."/>
            <person name="Watson M."/>
            <person name="Adriaenssens E.M."/>
            <person name="Foster-Nyarko E."/>
            <person name="Jarju S."/>
            <person name="Secka A."/>
            <person name="Antonio M."/>
            <person name="Oren A."/>
            <person name="Chaudhuri R.R."/>
            <person name="La Ragione R."/>
            <person name="Hildebrand F."/>
            <person name="Pallen M.J."/>
        </authorList>
    </citation>
    <scope>NUCLEOTIDE SEQUENCE</scope>
    <source>
        <strain evidence="8">ChiHjej12B11-7776</strain>
    </source>
</reference>
<dbReference type="Pfam" id="PF10035">
    <property type="entry name" value="DUF2179"/>
    <property type="match status" value="1"/>
</dbReference>
<sequence length="304" mass="34253">MKKLSASQFFKYFKEYVWVTLGGVLNAVSLFTFVNPSMLVAGGFSGLASSLSYILELFLPVDFDTLMSICYFALNVPLLICSLIFLRGDFTFKTIWATAVSSIVLGILPSGFKFHGARLVSVIFGGILVGLAMYVAYENNGSNGGTEIIGRIFSKYHPETDISRVVLVSNFIITVCGSIVVMVVENQHFDIVLYSLMYVVIGGNVLGMLKRGFNHPQKFLIVTSKYEKIGADISRYFKRGYTLFDVANSYDGVERKMIVVVVQYRQLHFLKHIIRRRDPNAFTVIKDVYDVFSRPTFNRSYKTK</sequence>
<feature type="transmembrane region" description="Helical" evidence="6">
    <location>
        <begin position="39"/>
        <end position="59"/>
    </location>
</feature>
<feature type="transmembrane region" description="Helical" evidence="6">
    <location>
        <begin position="119"/>
        <end position="137"/>
    </location>
</feature>
<dbReference type="Pfam" id="PF02588">
    <property type="entry name" value="YitT_membrane"/>
    <property type="match status" value="1"/>
</dbReference>
<feature type="domain" description="DUF2179" evidence="7">
    <location>
        <begin position="239"/>
        <end position="292"/>
    </location>
</feature>
<keyword evidence="2" id="KW-1003">Cell membrane</keyword>
<evidence type="ECO:0000259" key="7">
    <source>
        <dbReference type="Pfam" id="PF10035"/>
    </source>
</evidence>
<keyword evidence="4 6" id="KW-1133">Transmembrane helix</keyword>
<name>A0A9D1MY72_9BACT</name>
<dbReference type="EMBL" id="DVOC01000076">
    <property type="protein sequence ID" value="HIU91246.1"/>
    <property type="molecule type" value="Genomic_DNA"/>
</dbReference>
<dbReference type="InterPro" id="IPR003740">
    <property type="entry name" value="YitT"/>
</dbReference>
<dbReference type="AlphaFoldDB" id="A0A9D1MY72"/>
<dbReference type="Gene3D" id="3.30.70.120">
    <property type="match status" value="1"/>
</dbReference>
<evidence type="ECO:0000313" key="8">
    <source>
        <dbReference type="EMBL" id="HIU91246.1"/>
    </source>
</evidence>
<dbReference type="GO" id="GO:0005886">
    <property type="term" value="C:plasma membrane"/>
    <property type="evidence" value="ECO:0007669"/>
    <property type="project" value="UniProtKB-SubCell"/>
</dbReference>
<accession>A0A9D1MY72</accession>
<comment type="caution">
    <text evidence="8">The sequence shown here is derived from an EMBL/GenBank/DDBJ whole genome shotgun (WGS) entry which is preliminary data.</text>
</comment>
<feature type="transmembrane region" description="Helical" evidence="6">
    <location>
        <begin position="162"/>
        <end position="184"/>
    </location>
</feature>
<evidence type="ECO:0000256" key="2">
    <source>
        <dbReference type="ARBA" id="ARBA00022475"/>
    </source>
</evidence>
<evidence type="ECO:0000256" key="5">
    <source>
        <dbReference type="ARBA" id="ARBA00023136"/>
    </source>
</evidence>
<comment type="subcellular location">
    <subcellularLocation>
        <location evidence="1">Cell membrane</location>
        <topology evidence="1">Multi-pass membrane protein</topology>
    </subcellularLocation>
</comment>
<organism evidence="8 9">
    <name type="scientific">Candidatus Fimimonas merdipullorum</name>
    <dbReference type="NCBI Taxonomy" id="2840822"/>
    <lineage>
        <taxon>Bacteria</taxon>
        <taxon>Pseudomonadati</taxon>
        <taxon>Myxococcota</taxon>
        <taxon>Myxococcia</taxon>
        <taxon>Myxococcales</taxon>
        <taxon>Cystobacterineae</taxon>
        <taxon>Myxococcaceae</taxon>
        <taxon>Myxococcaceae incertae sedis</taxon>
        <taxon>Candidatus Fimimonas</taxon>
    </lineage>
</organism>
<evidence type="ECO:0000256" key="6">
    <source>
        <dbReference type="SAM" id="Phobius"/>
    </source>
</evidence>
<dbReference type="PANTHER" id="PTHR33545:SF5">
    <property type="entry name" value="UPF0750 MEMBRANE PROTEIN YITT"/>
    <property type="match status" value="1"/>
</dbReference>
<protein>
    <submittedName>
        <fullName evidence="8">YitT family protein</fullName>
    </submittedName>
</protein>
<evidence type="ECO:0000313" key="9">
    <source>
        <dbReference type="Proteomes" id="UP000886852"/>
    </source>
</evidence>
<dbReference type="Proteomes" id="UP000886852">
    <property type="component" value="Unassembled WGS sequence"/>
</dbReference>
<dbReference type="PANTHER" id="PTHR33545">
    <property type="entry name" value="UPF0750 MEMBRANE PROTEIN YITT-RELATED"/>
    <property type="match status" value="1"/>
</dbReference>
<keyword evidence="3 6" id="KW-0812">Transmembrane</keyword>
<feature type="transmembrane region" description="Helical" evidence="6">
    <location>
        <begin position="12"/>
        <end position="33"/>
    </location>
</feature>
<proteinExistence type="predicted"/>
<gene>
    <name evidence="8" type="ORF">IAC72_04480</name>
</gene>